<evidence type="ECO:0000313" key="1">
    <source>
        <dbReference type="EMBL" id="CAH9082604.1"/>
    </source>
</evidence>
<proteinExistence type="predicted"/>
<dbReference type="Proteomes" id="UP001152484">
    <property type="component" value="Unassembled WGS sequence"/>
</dbReference>
<protein>
    <submittedName>
        <fullName evidence="1">Uncharacterized protein</fullName>
    </submittedName>
</protein>
<keyword evidence="2" id="KW-1185">Reference proteome</keyword>
<organism evidence="1 2">
    <name type="scientific">Cuscuta europaea</name>
    <name type="common">European dodder</name>
    <dbReference type="NCBI Taxonomy" id="41803"/>
    <lineage>
        <taxon>Eukaryota</taxon>
        <taxon>Viridiplantae</taxon>
        <taxon>Streptophyta</taxon>
        <taxon>Embryophyta</taxon>
        <taxon>Tracheophyta</taxon>
        <taxon>Spermatophyta</taxon>
        <taxon>Magnoliopsida</taxon>
        <taxon>eudicotyledons</taxon>
        <taxon>Gunneridae</taxon>
        <taxon>Pentapetalae</taxon>
        <taxon>asterids</taxon>
        <taxon>lamiids</taxon>
        <taxon>Solanales</taxon>
        <taxon>Convolvulaceae</taxon>
        <taxon>Cuscuteae</taxon>
        <taxon>Cuscuta</taxon>
        <taxon>Cuscuta subgen. Cuscuta</taxon>
    </lineage>
</organism>
<accession>A0A9P1E6D8</accession>
<reference evidence="1" key="1">
    <citation type="submission" date="2022-07" db="EMBL/GenBank/DDBJ databases">
        <authorList>
            <person name="Macas J."/>
            <person name="Novak P."/>
            <person name="Neumann P."/>
        </authorList>
    </citation>
    <scope>NUCLEOTIDE SEQUENCE</scope>
</reference>
<gene>
    <name evidence="1" type="ORF">CEURO_LOCUS8310</name>
</gene>
<sequence>MELPRRINNREHVTHILDGTMEDAHGAVRRRSCRAVVRQDTWIAGGETKVVVVPAMTWVAAIGVEQPTVTAAYDVAWNDGGGRKIEEKFWIFFASPDLRRLAVG</sequence>
<dbReference type="AlphaFoldDB" id="A0A9P1E6D8"/>
<name>A0A9P1E6D8_CUSEU</name>
<evidence type="ECO:0000313" key="2">
    <source>
        <dbReference type="Proteomes" id="UP001152484"/>
    </source>
</evidence>
<dbReference type="EMBL" id="CAMAPE010000016">
    <property type="protein sequence ID" value="CAH9082604.1"/>
    <property type="molecule type" value="Genomic_DNA"/>
</dbReference>
<comment type="caution">
    <text evidence="1">The sequence shown here is derived from an EMBL/GenBank/DDBJ whole genome shotgun (WGS) entry which is preliminary data.</text>
</comment>